<reference evidence="3" key="1">
    <citation type="submission" date="2023-07" db="EMBL/GenBank/DDBJ databases">
        <title>Substrates and metabolic shifts associated with increased methane emissions in unrestored hypersaline salterns.</title>
        <authorList>
            <person name="Bueno De Mesquita C.P."/>
            <person name="Tringe S.G."/>
        </authorList>
    </citation>
    <scope>NUCLEOTIDE SEQUENCE [LARGE SCALE GENOMIC DNA]</scope>
    <source>
        <strain evidence="3">I4</strain>
    </source>
</reference>
<gene>
    <name evidence="2" type="ORF">RSO68_07120</name>
</gene>
<keyword evidence="2" id="KW-0482">Metalloprotease</keyword>
<evidence type="ECO:0000256" key="1">
    <source>
        <dbReference type="SAM" id="MobiDB-lite"/>
    </source>
</evidence>
<comment type="caution">
    <text evidence="2">The sequence shown here is derived from an EMBL/GenBank/DDBJ whole genome shotgun (WGS) entry which is preliminary data.</text>
</comment>
<dbReference type="Proteomes" id="UP001255917">
    <property type="component" value="Unassembled WGS sequence"/>
</dbReference>
<dbReference type="InterPro" id="IPR021973">
    <property type="entry name" value="SprA-related"/>
</dbReference>
<accession>A0ABU3NGE8</accession>
<name>A0ABU3NGE8_9GAMM</name>
<protein>
    <submittedName>
        <fullName evidence="2">Metalloprotease CJM1_0395 family protein</fullName>
    </submittedName>
</protein>
<sequence>MFASTVIGPAPLPSPQVLAGASPQIQAGASRHAHEHGPRSEAPQAARPDATQPHSDARDTTADSRTRVTPGEQASRPDGETLTETELRQLEQMKQTDREVRQHELAHQAAGGAHAGAPSYDFERGPDGQRYAVAGQVPIDYGPVPGDPRATIDKMQQVVSAALAPADPSSKDHQVAAKARQYLLTAQLELTQQQSEMDGARRGARGPDASSQQTEGQDASGAVDADADRVAPRDAPAAQLSQYDIIARGAASRGREQLLGLA</sequence>
<feature type="compositionally biased region" description="Basic and acidic residues" evidence="1">
    <location>
        <begin position="75"/>
        <end position="106"/>
    </location>
</feature>
<dbReference type="EMBL" id="JAVXUR010000002">
    <property type="protein sequence ID" value="MDT8879236.1"/>
    <property type="molecule type" value="Genomic_DNA"/>
</dbReference>
<keyword evidence="2" id="KW-0645">Protease</keyword>
<organism evidence="2 3">
    <name type="scientific">Halomonas saccharevitans</name>
    <dbReference type="NCBI Taxonomy" id="416872"/>
    <lineage>
        <taxon>Bacteria</taxon>
        <taxon>Pseudomonadati</taxon>
        <taxon>Pseudomonadota</taxon>
        <taxon>Gammaproteobacteria</taxon>
        <taxon>Oceanospirillales</taxon>
        <taxon>Halomonadaceae</taxon>
        <taxon>Halomonas</taxon>
    </lineage>
</organism>
<keyword evidence="2" id="KW-0378">Hydrolase</keyword>
<feature type="compositionally biased region" description="Low complexity" evidence="1">
    <location>
        <begin position="107"/>
        <end position="117"/>
    </location>
</feature>
<evidence type="ECO:0000313" key="2">
    <source>
        <dbReference type="EMBL" id="MDT8879236.1"/>
    </source>
</evidence>
<proteinExistence type="predicted"/>
<feature type="compositionally biased region" description="Basic and acidic residues" evidence="1">
    <location>
        <begin position="55"/>
        <end position="66"/>
    </location>
</feature>
<dbReference type="GO" id="GO:0008237">
    <property type="term" value="F:metallopeptidase activity"/>
    <property type="evidence" value="ECO:0007669"/>
    <property type="project" value="UniProtKB-KW"/>
</dbReference>
<keyword evidence="3" id="KW-1185">Reference proteome</keyword>
<feature type="region of interest" description="Disordered" evidence="1">
    <location>
        <begin position="194"/>
        <end position="243"/>
    </location>
</feature>
<evidence type="ECO:0000313" key="3">
    <source>
        <dbReference type="Proteomes" id="UP001255917"/>
    </source>
</evidence>
<dbReference type="Pfam" id="PF12118">
    <property type="entry name" value="SprA-related"/>
    <property type="match status" value="1"/>
</dbReference>
<dbReference type="RefSeq" id="WP_315585970.1">
    <property type="nucleotide sequence ID" value="NZ_JAVXUR010000002.1"/>
</dbReference>
<feature type="region of interest" description="Disordered" evidence="1">
    <location>
        <begin position="1"/>
        <end position="120"/>
    </location>
</feature>